<comment type="function">
    <text evidence="1">Is involved in generating a small heat-stable compound (Nod), an acylated oligomer of N-acetylglucosamine, that stimulates mitosis in various plant protoplasts.</text>
</comment>
<dbReference type="InterPro" id="IPR011330">
    <property type="entry name" value="Glyco_hydro/deAcase_b/a-brl"/>
</dbReference>
<dbReference type="Proteomes" id="UP001597314">
    <property type="component" value="Unassembled WGS sequence"/>
</dbReference>
<evidence type="ECO:0000259" key="5">
    <source>
        <dbReference type="Pfam" id="PF01522"/>
    </source>
</evidence>
<dbReference type="SUPFAM" id="SSF88713">
    <property type="entry name" value="Glycoside hydrolase/deacetylase"/>
    <property type="match status" value="1"/>
</dbReference>
<name>A0ABW5ASE1_9BRAD</name>
<organism evidence="6 7">
    <name type="scientific">Rhodoplanes azumiensis</name>
    <dbReference type="NCBI Taxonomy" id="1897628"/>
    <lineage>
        <taxon>Bacteria</taxon>
        <taxon>Pseudomonadati</taxon>
        <taxon>Pseudomonadota</taxon>
        <taxon>Alphaproteobacteria</taxon>
        <taxon>Hyphomicrobiales</taxon>
        <taxon>Nitrobacteraceae</taxon>
        <taxon>Rhodoplanes</taxon>
    </lineage>
</organism>
<evidence type="ECO:0000256" key="1">
    <source>
        <dbReference type="ARBA" id="ARBA00003236"/>
    </source>
</evidence>
<proteinExistence type="inferred from homology"/>
<dbReference type="Gene3D" id="3.20.20.370">
    <property type="entry name" value="Glycoside hydrolase/deacetylase"/>
    <property type="match status" value="1"/>
</dbReference>
<comment type="similarity">
    <text evidence="2">Belongs to the polysaccharide deacetylase family.</text>
</comment>
<dbReference type="EMBL" id="JBHUIW010000058">
    <property type="protein sequence ID" value="MFD2185130.1"/>
    <property type="molecule type" value="Genomic_DNA"/>
</dbReference>
<gene>
    <name evidence="6" type="ORF">ACFSOX_23500</name>
</gene>
<evidence type="ECO:0000256" key="2">
    <source>
        <dbReference type="ARBA" id="ARBA00010973"/>
    </source>
</evidence>
<dbReference type="RefSeq" id="WP_378480247.1">
    <property type="nucleotide sequence ID" value="NZ_JBHUIW010000058.1"/>
</dbReference>
<dbReference type="Pfam" id="PF01522">
    <property type="entry name" value="Polysacc_deac_1"/>
    <property type="match status" value="1"/>
</dbReference>
<protein>
    <recommendedName>
        <fullName evidence="3">Chitooligosaccharide deacetylase</fullName>
    </recommendedName>
    <alternativeName>
        <fullName evidence="4">Nodulation protein B</fullName>
    </alternativeName>
</protein>
<evidence type="ECO:0000256" key="3">
    <source>
        <dbReference type="ARBA" id="ARBA00020071"/>
    </source>
</evidence>
<evidence type="ECO:0000313" key="7">
    <source>
        <dbReference type="Proteomes" id="UP001597314"/>
    </source>
</evidence>
<reference evidence="7" key="1">
    <citation type="journal article" date="2019" name="Int. J. Syst. Evol. Microbiol.">
        <title>The Global Catalogue of Microorganisms (GCM) 10K type strain sequencing project: providing services to taxonomists for standard genome sequencing and annotation.</title>
        <authorList>
            <consortium name="The Broad Institute Genomics Platform"/>
            <consortium name="The Broad Institute Genome Sequencing Center for Infectious Disease"/>
            <person name="Wu L."/>
            <person name="Ma J."/>
        </authorList>
    </citation>
    <scope>NUCLEOTIDE SEQUENCE [LARGE SCALE GENOMIC DNA]</scope>
    <source>
        <strain evidence="7">CGMCC 1.6774</strain>
    </source>
</reference>
<feature type="domain" description="NodB homology" evidence="5">
    <location>
        <begin position="12"/>
        <end position="65"/>
    </location>
</feature>
<dbReference type="InterPro" id="IPR002509">
    <property type="entry name" value="NODB_dom"/>
</dbReference>
<sequence length="229" mass="23800">MARHIVCLGFELVASTADDTTVGAARVLDLLTDRDLAATWFVTAAALARAGALVERLLRDGHEIALLARGAADASAVDAGLEEVRQITGTVPRGCRAPGGAPAVTGSWLAERGVRYDASGEGLSWWPRRRDDGTGGAGPGVVAMPIVLALGGMPLPSARAVTQDWCDELLQMRDAVNFGVLTCAMPLTVIARGAMLRAFTTFLDTATACGAVVLTFEAAAREAAERIGI</sequence>
<comment type="caution">
    <text evidence="6">The sequence shown here is derived from an EMBL/GenBank/DDBJ whole genome shotgun (WGS) entry which is preliminary data.</text>
</comment>
<accession>A0ABW5ASE1</accession>
<evidence type="ECO:0000256" key="4">
    <source>
        <dbReference type="ARBA" id="ARBA00032976"/>
    </source>
</evidence>
<evidence type="ECO:0000313" key="6">
    <source>
        <dbReference type="EMBL" id="MFD2185130.1"/>
    </source>
</evidence>
<keyword evidence="7" id="KW-1185">Reference proteome</keyword>